<evidence type="ECO:0000313" key="1">
    <source>
        <dbReference type="EMBL" id="GAH41053.1"/>
    </source>
</evidence>
<name>X1H6X9_9ZZZZ</name>
<accession>X1H6X9</accession>
<proteinExistence type="predicted"/>
<comment type="caution">
    <text evidence="1">The sequence shown here is derived from an EMBL/GenBank/DDBJ whole genome shotgun (WGS) entry which is preliminary data.</text>
</comment>
<dbReference type="AlphaFoldDB" id="X1H6X9"/>
<protein>
    <submittedName>
        <fullName evidence="1">Uncharacterized protein</fullName>
    </submittedName>
</protein>
<feature type="non-terminal residue" evidence="1">
    <location>
        <position position="170"/>
    </location>
</feature>
<sequence>MHQNFRILCLKESGEVDQFTSQEKDQIESSIGLFYHYNGYSLLPEDYTSIELLFSIINSFHLFGRISDLDILSFYDSIENSYIEEELFKIIGFFGNLNFDENYKGFRSCPIEHYSLGRYICSHKFTFMALDSLQKIFKLDDFSLKFNLMKLVNNIISSQFLNTEFESFGA</sequence>
<gene>
    <name evidence="1" type="ORF">S03H2_22923</name>
</gene>
<reference evidence="1" key="1">
    <citation type="journal article" date="2014" name="Front. Microbiol.">
        <title>High frequency of phylogenetically diverse reductive dehalogenase-homologous genes in deep subseafloor sedimentary metagenomes.</title>
        <authorList>
            <person name="Kawai M."/>
            <person name="Futagami T."/>
            <person name="Toyoda A."/>
            <person name="Takaki Y."/>
            <person name="Nishi S."/>
            <person name="Hori S."/>
            <person name="Arai W."/>
            <person name="Tsubouchi T."/>
            <person name="Morono Y."/>
            <person name="Uchiyama I."/>
            <person name="Ito T."/>
            <person name="Fujiyama A."/>
            <person name="Inagaki F."/>
            <person name="Takami H."/>
        </authorList>
    </citation>
    <scope>NUCLEOTIDE SEQUENCE</scope>
    <source>
        <strain evidence="1">Expedition CK06-06</strain>
    </source>
</reference>
<dbReference type="EMBL" id="BARU01012429">
    <property type="protein sequence ID" value="GAH41053.1"/>
    <property type="molecule type" value="Genomic_DNA"/>
</dbReference>
<organism evidence="1">
    <name type="scientific">marine sediment metagenome</name>
    <dbReference type="NCBI Taxonomy" id="412755"/>
    <lineage>
        <taxon>unclassified sequences</taxon>
        <taxon>metagenomes</taxon>
        <taxon>ecological metagenomes</taxon>
    </lineage>
</organism>